<comment type="similarity">
    <text evidence="1 4">Belongs to the short-chain dehydrogenases/reductases (SDR) family.</text>
</comment>
<dbReference type="OrthoDB" id="6251714at2759"/>
<dbReference type="PANTHER" id="PTHR42901:SF1">
    <property type="entry name" value="ALCOHOL DEHYDROGENASE"/>
    <property type="match status" value="1"/>
</dbReference>
<accession>A0A9W4XBB3</accession>
<evidence type="ECO:0000256" key="2">
    <source>
        <dbReference type="ARBA" id="ARBA00022857"/>
    </source>
</evidence>
<evidence type="ECO:0000313" key="5">
    <source>
        <dbReference type="EMBL" id="CAI5759285.1"/>
    </source>
</evidence>
<protein>
    <submittedName>
        <fullName evidence="5">Uncharacterized protein</fullName>
    </submittedName>
</protein>
<dbReference type="GO" id="GO:0016616">
    <property type="term" value="F:oxidoreductase activity, acting on the CH-OH group of donors, NAD or NADP as acceptor"/>
    <property type="evidence" value="ECO:0007669"/>
    <property type="project" value="UniProtKB-ARBA"/>
</dbReference>
<keyword evidence="6" id="KW-1185">Reference proteome</keyword>
<name>A0A9W4XBB3_9ASCO</name>
<dbReference type="SUPFAM" id="SSF51735">
    <property type="entry name" value="NAD(P)-binding Rossmann-fold domains"/>
    <property type="match status" value="1"/>
</dbReference>
<evidence type="ECO:0000256" key="1">
    <source>
        <dbReference type="ARBA" id="ARBA00006484"/>
    </source>
</evidence>
<dbReference type="EMBL" id="CANTUO010000004">
    <property type="protein sequence ID" value="CAI5759285.1"/>
    <property type="molecule type" value="Genomic_DNA"/>
</dbReference>
<dbReference type="PROSITE" id="PS00061">
    <property type="entry name" value="ADH_SHORT"/>
    <property type="match status" value="1"/>
</dbReference>
<evidence type="ECO:0000256" key="4">
    <source>
        <dbReference type="RuleBase" id="RU000363"/>
    </source>
</evidence>
<dbReference type="PANTHER" id="PTHR42901">
    <property type="entry name" value="ALCOHOL DEHYDROGENASE"/>
    <property type="match status" value="1"/>
</dbReference>
<gene>
    <name evidence="5" type="ORF">CANVERA_P3795</name>
</gene>
<dbReference type="AlphaFoldDB" id="A0A9W4XBB3"/>
<dbReference type="InterPro" id="IPR020904">
    <property type="entry name" value="Sc_DH/Rdtase_CS"/>
</dbReference>
<dbReference type="Proteomes" id="UP001152885">
    <property type="component" value="Unassembled WGS sequence"/>
</dbReference>
<reference evidence="5" key="1">
    <citation type="submission" date="2022-12" db="EMBL/GenBank/DDBJ databases">
        <authorList>
            <person name="Brejova B."/>
        </authorList>
    </citation>
    <scope>NUCLEOTIDE SEQUENCE</scope>
</reference>
<dbReference type="InterPro" id="IPR036291">
    <property type="entry name" value="NAD(P)-bd_dom_sf"/>
</dbReference>
<organism evidence="5 6">
    <name type="scientific">Candida verbasci</name>
    <dbReference type="NCBI Taxonomy" id="1227364"/>
    <lineage>
        <taxon>Eukaryota</taxon>
        <taxon>Fungi</taxon>
        <taxon>Dikarya</taxon>
        <taxon>Ascomycota</taxon>
        <taxon>Saccharomycotina</taxon>
        <taxon>Pichiomycetes</taxon>
        <taxon>Debaryomycetaceae</taxon>
        <taxon>Candida/Lodderomyces clade</taxon>
        <taxon>Candida</taxon>
    </lineage>
</organism>
<dbReference type="FunFam" id="3.40.50.720:FF:000047">
    <property type="entry name" value="NADP-dependent L-serine/L-allo-threonine dehydrogenase"/>
    <property type="match status" value="1"/>
</dbReference>
<dbReference type="PRINTS" id="PR00080">
    <property type="entry name" value="SDRFAMILY"/>
</dbReference>
<sequence length="268" mass="29029">MFGKKAAERLANRSILITGGSSGIGKAVAETFASASNGQIKLILGARRQDRLTQLSDELKAKYPNIKIHHDFLDVTVKSSIAKFISNIPQDFEPDCLLNNAGKALGRSEVGSITDEDISGMIETNITGLVNMTQAILPIFKKNNKGDIVNIGSVAGRMPYAQGSVYCGSKSFVSSFTGALRRELISTQIRVIEVDPGAVNTEFSTVRFHGDKNQADATYEGQTPLVAEDIAEIIVFACTRKENTVIADTLVFPNGQASPIHHYRKPKE</sequence>
<dbReference type="InterPro" id="IPR002347">
    <property type="entry name" value="SDR_fam"/>
</dbReference>
<dbReference type="Pfam" id="PF00106">
    <property type="entry name" value="adh_short"/>
    <property type="match status" value="1"/>
</dbReference>
<evidence type="ECO:0000256" key="3">
    <source>
        <dbReference type="ARBA" id="ARBA00023002"/>
    </source>
</evidence>
<comment type="caution">
    <text evidence="5">The sequence shown here is derived from an EMBL/GenBank/DDBJ whole genome shotgun (WGS) entry which is preliminary data.</text>
</comment>
<keyword evidence="3" id="KW-0560">Oxidoreductase</keyword>
<dbReference type="PRINTS" id="PR00081">
    <property type="entry name" value="GDHRDH"/>
</dbReference>
<proteinExistence type="inferred from homology"/>
<evidence type="ECO:0000313" key="6">
    <source>
        <dbReference type="Proteomes" id="UP001152885"/>
    </source>
</evidence>
<dbReference type="Gene3D" id="3.40.50.720">
    <property type="entry name" value="NAD(P)-binding Rossmann-like Domain"/>
    <property type="match status" value="1"/>
</dbReference>
<keyword evidence="2" id="KW-0521">NADP</keyword>